<evidence type="ECO:0000256" key="1">
    <source>
        <dbReference type="SAM" id="Phobius"/>
    </source>
</evidence>
<keyword evidence="1" id="KW-0812">Transmembrane</keyword>
<keyword evidence="1" id="KW-0472">Membrane</keyword>
<organism evidence="2 3">
    <name type="scientific">Ponticaulis profundi</name>
    <dbReference type="NCBI Taxonomy" id="2665222"/>
    <lineage>
        <taxon>Bacteria</taxon>
        <taxon>Pseudomonadati</taxon>
        <taxon>Pseudomonadota</taxon>
        <taxon>Alphaproteobacteria</taxon>
        <taxon>Hyphomonadales</taxon>
        <taxon>Hyphomonadaceae</taxon>
        <taxon>Ponticaulis</taxon>
    </lineage>
</organism>
<dbReference type="Gene3D" id="3.40.190.10">
    <property type="entry name" value="Periplasmic binding protein-like II"/>
    <property type="match status" value="2"/>
</dbReference>
<keyword evidence="3" id="KW-1185">Reference proteome</keyword>
<gene>
    <name evidence="2" type="ORF">ACFQDM_14200</name>
</gene>
<keyword evidence="1" id="KW-1133">Transmembrane helix</keyword>
<protein>
    <submittedName>
        <fullName evidence="2">TAXI family TRAP transporter solute-binding subunit</fullName>
    </submittedName>
</protein>
<feature type="transmembrane region" description="Helical" evidence="1">
    <location>
        <begin position="323"/>
        <end position="342"/>
    </location>
</feature>
<proteinExistence type="predicted"/>
<dbReference type="PANTHER" id="PTHR42941:SF1">
    <property type="entry name" value="SLL1037 PROTEIN"/>
    <property type="match status" value="1"/>
</dbReference>
<reference evidence="3" key="1">
    <citation type="journal article" date="2019" name="Int. J. Syst. Evol. Microbiol.">
        <title>The Global Catalogue of Microorganisms (GCM) 10K type strain sequencing project: providing services to taxonomists for standard genome sequencing and annotation.</title>
        <authorList>
            <consortium name="The Broad Institute Genomics Platform"/>
            <consortium name="The Broad Institute Genome Sequencing Center for Infectious Disease"/>
            <person name="Wu L."/>
            <person name="Ma J."/>
        </authorList>
    </citation>
    <scope>NUCLEOTIDE SEQUENCE [LARGE SCALE GENOMIC DNA]</scope>
    <source>
        <strain evidence="3">CGMCC-1.15741</strain>
    </source>
</reference>
<comment type="caution">
    <text evidence="2">The sequence shown here is derived from an EMBL/GenBank/DDBJ whole genome shotgun (WGS) entry which is preliminary data.</text>
</comment>
<dbReference type="SUPFAM" id="SSF53850">
    <property type="entry name" value="Periplasmic binding protein-like II"/>
    <property type="match status" value="1"/>
</dbReference>
<accession>A0ABW1SDE5</accession>
<name>A0ABW1SDE5_9PROT</name>
<evidence type="ECO:0000313" key="2">
    <source>
        <dbReference type="EMBL" id="MFC6199234.1"/>
    </source>
</evidence>
<dbReference type="InterPro" id="IPR011852">
    <property type="entry name" value="TRAP_TAXI"/>
</dbReference>
<dbReference type="EMBL" id="JBHSSW010000028">
    <property type="protein sequence ID" value="MFC6199234.1"/>
    <property type="molecule type" value="Genomic_DNA"/>
</dbReference>
<dbReference type="Proteomes" id="UP001596303">
    <property type="component" value="Unassembled WGS sequence"/>
</dbReference>
<sequence>MLRTYWPAIVIMLIALIISTRFVAPAPPKEIHFATGAEMGAYALTAEAYKRVFDDKDVGLEILTTNGSGENLALLRNGEADATIVQGGLATPEDTDLMMSLGAIFFEPLWVFYRQGLLVDGEAPDELRDMNGLRIAAGSANSGTRGLVSDLLAHNAVDAELFTMSSAEGAEALRNSDVDVLMAVSGPDAPFVLELLSDPNIAVMSFKRALAYERRFPYLKRVIFPEGGLDLHDNLPGAPIELISPAAEIVVSKKLHPAIQALLIEAMVDTHRRGTLLAEPGTFPNPDRIDLALADEAERFYSRGPSFLRRYFPFAVANFLERAWVLMIPLVTLAIPLARAAPPIYRWRTRRKIYIWYKDLRELERRGRAATTDEELTEVRLELAHLQAEVGRVEVPEAYTDELYRLRSHILFVNELVGRMDLRDGDAQMPSTDTASH</sequence>
<dbReference type="PANTHER" id="PTHR42941">
    <property type="entry name" value="SLL1037 PROTEIN"/>
    <property type="match status" value="1"/>
</dbReference>
<dbReference type="Pfam" id="PF16868">
    <property type="entry name" value="NMT1_3"/>
    <property type="match status" value="1"/>
</dbReference>
<dbReference type="RefSeq" id="WP_377380106.1">
    <property type="nucleotide sequence ID" value="NZ_JBHSSW010000028.1"/>
</dbReference>
<evidence type="ECO:0000313" key="3">
    <source>
        <dbReference type="Proteomes" id="UP001596303"/>
    </source>
</evidence>